<reference evidence="5 6" key="1">
    <citation type="journal article" date="2018" name="Sci. Rep.">
        <title>Genomic diversity and distribution of Bifidobacterium longum subsp. longum across the human lifespan.</title>
        <authorList>
            <person name="Odamaki T."/>
            <person name="Bottacini F."/>
            <person name="Kato K."/>
            <person name="Mitsuyama E."/>
            <person name="Yoshida K."/>
            <person name="Horigome A."/>
            <person name="Xiao J.Z."/>
            <person name="van Sinderen D."/>
        </authorList>
    </citation>
    <scope>NUCLEOTIDE SEQUENCE [LARGE SCALE GENOMIC DNA]</scope>
    <source>
        <strain evidence="5 6">MCC10120</strain>
    </source>
</reference>
<dbReference type="PANTHER" id="PTHR23073">
    <property type="entry name" value="26S PROTEASOME REGULATORY SUBUNIT"/>
    <property type="match status" value="1"/>
</dbReference>
<gene>
    <name evidence="5" type="ORF">MCC10120_1266</name>
</gene>
<evidence type="ECO:0000256" key="1">
    <source>
        <dbReference type="ARBA" id="ARBA00006914"/>
    </source>
</evidence>
<protein>
    <submittedName>
        <fullName evidence="5">AAA family ATPase</fullName>
    </submittedName>
</protein>
<proteinExistence type="inferred from homology"/>
<name>A0A0M0VP31_BIFLL</name>
<keyword evidence="2" id="KW-0547">Nucleotide-binding</keyword>
<comment type="similarity">
    <text evidence="1">Belongs to the AAA ATPase family.</text>
</comment>
<dbReference type="InterPro" id="IPR003593">
    <property type="entry name" value="AAA+_ATPase"/>
</dbReference>
<accession>A0A0M0VP31</accession>
<dbReference type="EMBL" id="SHTU01000022">
    <property type="protein sequence ID" value="TCF94784.1"/>
    <property type="molecule type" value="Genomic_DNA"/>
</dbReference>
<evidence type="ECO:0000259" key="4">
    <source>
        <dbReference type="SMART" id="SM00382"/>
    </source>
</evidence>
<sequence>MLRNVNRLYLANVEQDSDIKDEIVQLVKFGLGGQLNDFRMYVSRLIRKYRVGDASFSKALESLLQSSDVPDMTPIRELGHASRRTGEAPILPVGQRSDVEKPFLPERIVKQVEGLLEERENASVLALNGLSPTSTAIFTGPPGVGKTMTARWIASQLGMPMYRLDLAETIGRHLGESGNNIKAAFSKVRVTPGILFLDEIDAIAKTRSDDSDIGEMKRVVTVLLQELDDRNPASLILAATNNMSLIDPAVWRRFELRIDFPMPDEKQIMNALESDFSASDSLGGVSAPWIEALGIVMKGAPFSEVRSVAMRIRKRCVLRRCPAEDAITEYIRENTEGLTHAQRISLAVALVETGAVTQRLASEMTGVSRQTIRRRTEKTNSKG</sequence>
<dbReference type="Gene3D" id="3.40.50.300">
    <property type="entry name" value="P-loop containing nucleotide triphosphate hydrolases"/>
    <property type="match status" value="1"/>
</dbReference>
<feature type="domain" description="AAA+ ATPase" evidence="4">
    <location>
        <begin position="132"/>
        <end position="264"/>
    </location>
</feature>
<dbReference type="GO" id="GO:0005524">
    <property type="term" value="F:ATP binding"/>
    <property type="evidence" value="ECO:0007669"/>
    <property type="project" value="UniProtKB-KW"/>
</dbReference>
<comment type="caution">
    <text evidence="5">The sequence shown here is derived from an EMBL/GenBank/DDBJ whole genome shotgun (WGS) entry which is preliminary data.</text>
</comment>
<organism evidence="5 6">
    <name type="scientific">Bifidobacterium longum subsp. longum</name>
    <dbReference type="NCBI Taxonomy" id="1679"/>
    <lineage>
        <taxon>Bacteria</taxon>
        <taxon>Bacillati</taxon>
        <taxon>Actinomycetota</taxon>
        <taxon>Actinomycetes</taxon>
        <taxon>Bifidobacteriales</taxon>
        <taxon>Bifidobacteriaceae</taxon>
        <taxon>Bifidobacterium</taxon>
    </lineage>
</organism>
<evidence type="ECO:0000256" key="2">
    <source>
        <dbReference type="ARBA" id="ARBA00022741"/>
    </source>
</evidence>
<dbReference type="CDD" id="cd19481">
    <property type="entry name" value="RecA-like_protease"/>
    <property type="match status" value="1"/>
</dbReference>
<evidence type="ECO:0000313" key="6">
    <source>
        <dbReference type="Proteomes" id="UP000291713"/>
    </source>
</evidence>
<dbReference type="InterPro" id="IPR050221">
    <property type="entry name" value="26S_Proteasome_ATPase"/>
</dbReference>
<dbReference type="Pfam" id="PF00004">
    <property type="entry name" value="AAA"/>
    <property type="match status" value="1"/>
</dbReference>
<dbReference type="GO" id="GO:0016887">
    <property type="term" value="F:ATP hydrolysis activity"/>
    <property type="evidence" value="ECO:0007669"/>
    <property type="project" value="InterPro"/>
</dbReference>
<evidence type="ECO:0000256" key="3">
    <source>
        <dbReference type="ARBA" id="ARBA00022840"/>
    </source>
</evidence>
<dbReference type="InterPro" id="IPR027417">
    <property type="entry name" value="P-loop_NTPase"/>
</dbReference>
<dbReference type="SUPFAM" id="SSF52540">
    <property type="entry name" value="P-loop containing nucleoside triphosphate hydrolases"/>
    <property type="match status" value="1"/>
</dbReference>
<keyword evidence="3" id="KW-0067">ATP-binding</keyword>
<evidence type="ECO:0000313" key="5">
    <source>
        <dbReference type="EMBL" id="TCF94784.1"/>
    </source>
</evidence>
<dbReference type="SMART" id="SM00382">
    <property type="entry name" value="AAA"/>
    <property type="match status" value="1"/>
</dbReference>
<dbReference type="InterPro" id="IPR003959">
    <property type="entry name" value="ATPase_AAA_core"/>
</dbReference>
<dbReference type="Proteomes" id="UP000291713">
    <property type="component" value="Unassembled WGS sequence"/>
</dbReference>
<dbReference type="AlphaFoldDB" id="A0A0M0VP31"/>